<organism evidence="1 2">
    <name type="scientific">Candidatus Sulfuritelmatomonas gaucii</name>
    <dbReference type="NCBI Taxonomy" id="2043161"/>
    <lineage>
        <taxon>Bacteria</taxon>
        <taxon>Pseudomonadati</taxon>
        <taxon>Acidobacteriota</taxon>
        <taxon>Terriglobia</taxon>
        <taxon>Terriglobales</taxon>
        <taxon>Acidobacteriaceae</taxon>
        <taxon>Candidatus Sulfuritelmatomonas</taxon>
    </lineage>
</organism>
<evidence type="ECO:0000313" key="2">
    <source>
        <dbReference type="Proteomes" id="UP000239735"/>
    </source>
</evidence>
<dbReference type="Gene3D" id="3.10.450.620">
    <property type="entry name" value="JHP933, nucleotidyltransferase-like core domain"/>
    <property type="match status" value="1"/>
</dbReference>
<evidence type="ECO:0008006" key="3">
    <source>
        <dbReference type="Google" id="ProtNLM"/>
    </source>
</evidence>
<dbReference type="OrthoDB" id="9780929at2"/>
<dbReference type="Proteomes" id="UP000239735">
    <property type="component" value="Unassembled WGS sequence"/>
</dbReference>
<name>A0A2N9L3H4_9BACT</name>
<reference evidence="2" key="1">
    <citation type="submission" date="2018-02" db="EMBL/GenBank/DDBJ databases">
        <authorList>
            <person name="Hausmann B."/>
        </authorList>
    </citation>
    <scope>NUCLEOTIDE SEQUENCE [LARGE SCALE GENOMIC DNA]</scope>
    <source>
        <strain evidence="2">Peat soil MAG SbA5</strain>
    </source>
</reference>
<dbReference type="AlphaFoldDB" id="A0A2N9L3H4"/>
<evidence type="ECO:0000313" key="1">
    <source>
        <dbReference type="EMBL" id="SPE17876.1"/>
    </source>
</evidence>
<dbReference type="EMBL" id="OKRB01000018">
    <property type="protein sequence ID" value="SPE17876.1"/>
    <property type="molecule type" value="Genomic_DNA"/>
</dbReference>
<accession>A0A2N9L3H4</accession>
<sequence length="281" mass="32491">MIPQRNLSKLSNRLARRGGRRIPETVLERDYCLAWFLIGLSRTPLRDRLAFKGGTALKRCYFGDYRFSEDLDFTLTAESSFDVIRQELDPVFAEVRRSGSVSVRFAHEDTQPHQNSHTFYLSYEGPLPATARAKEVKVDITIKEEIVFPLEARKVLRAYEEYADLPEDAEILSYSLREIAAEKVVALLDAARNEPRDLYDLWFLTCFGHIDLGDVTHAIEKKWQFRKKKQADVRVTLASKEARYKKLWEVRLSAQMAELPEFAKVFRSVRRALREAGTIGK</sequence>
<dbReference type="InterPro" id="IPR014942">
    <property type="entry name" value="AbiEii"/>
</dbReference>
<proteinExistence type="predicted"/>
<protein>
    <recommendedName>
        <fullName evidence="3">Nucleotidyl transferase AbiEii/AbiGii toxin family protein</fullName>
    </recommendedName>
</protein>
<dbReference type="Pfam" id="PF08843">
    <property type="entry name" value="AbiEii"/>
    <property type="match status" value="1"/>
</dbReference>
<gene>
    <name evidence="1" type="ORF">SBA5_1140008</name>
</gene>